<protein>
    <submittedName>
        <fullName evidence="2">Retrovirus-related pol Polyprotein</fullName>
    </submittedName>
</protein>
<organism evidence="2 3">
    <name type="scientific">Phytophthora megakarya</name>
    <dbReference type="NCBI Taxonomy" id="4795"/>
    <lineage>
        <taxon>Eukaryota</taxon>
        <taxon>Sar</taxon>
        <taxon>Stramenopiles</taxon>
        <taxon>Oomycota</taxon>
        <taxon>Peronosporomycetes</taxon>
        <taxon>Peronosporales</taxon>
        <taxon>Peronosporaceae</taxon>
        <taxon>Phytophthora</taxon>
    </lineage>
</organism>
<dbReference type="AlphaFoldDB" id="A0A225WD57"/>
<proteinExistence type="predicted"/>
<dbReference type="InterPro" id="IPR013103">
    <property type="entry name" value="RVT_2"/>
</dbReference>
<comment type="caution">
    <text evidence="2">The sequence shown here is derived from an EMBL/GenBank/DDBJ whole genome shotgun (WGS) entry which is preliminary data.</text>
</comment>
<sequence>MGFRACATDSCLFVRDDKLPAIIALYVDDLLIGSATAEEADNIKMELTSHFSIKDLGDARYVLAIQVQYYREKGTLHICQSQFIERMIAKFAKNPNVVGQHLEDELHSKLTDQKRFREVIGSLLYVANAPTQAHMNTAIPVLRYLKGTQDVGIEYKRMKGQDALLQVFVDANWGGDLKSRRSTSGVLVLMCGGPVIFKAKRQRTVALSSAESEYMALSLAAQEAMWLRNLLGELGLDDLPSQQSMLTTRRLLRLLDTLDISLERNISHYAITLAVEEGILTLEYIPSAMQLADFMTNASPTPQFTKLVAESGITILAAANDS</sequence>
<reference evidence="3" key="1">
    <citation type="submission" date="2017-03" db="EMBL/GenBank/DDBJ databases">
        <title>Phytopthora megakarya and P. palmivora, two closely related causual agents of cacao black pod achieved similar genome size and gene model numbers by different mechanisms.</title>
        <authorList>
            <person name="Ali S."/>
            <person name="Shao J."/>
            <person name="Larry D.J."/>
            <person name="Kronmiller B."/>
            <person name="Shen D."/>
            <person name="Strem M.D."/>
            <person name="Melnick R.L."/>
            <person name="Guiltinan M.J."/>
            <person name="Tyler B.M."/>
            <person name="Meinhardt L.W."/>
            <person name="Bailey B.A."/>
        </authorList>
    </citation>
    <scope>NUCLEOTIDE SEQUENCE [LARGE SCALE GENOMIC DNA]</scope>
    <source>
        <strain evidence="3">zdho120</strain>
    </source>
</reference>
<dbReference type="PANTHER" id="PTHR11439:SF483">
    <property type="entry name" value="PEPTIDE SYNTHASE GLIP-LIKE, PUTATIVE (AFU_ORTHOLOGUE AFUA_3G12920)-RELATED"/>
    <property type="match status" value="1"/>
</dbReference>
<dbReference type="STRING" id="4795.A0A225WD57"/>
<dbReference type="Pfam" id="PF07727">
    <property type="entry name" value="RVT_2"/>
    <property type="match status" value="1"/>
</dbReference>
<keyword evidence="3" id="KW-1185">Reference proteome</keyword>
<gene>
    <name evidence="2" type="ORF">PHMEG_00011046</name>
</gene>
<dbReference type="PANTHER" id="PTHR11439">
    <property type="entry name" value="GAG-POL-RELATED RETROTRANSPOSON"/>
    <property type="match status" value="1"/>
</dbReference>
<accession>A0A225WD57</accession>
<dbReference type="OrthoDB" id="149341at2759"/>
<feature type="domain" description="Reverse transcriptase Ty1/copia-type" evidence="1">
    <location>
        <begin position="2"/>
        <end position="92"/>
    </location>
</feature>
<dbReference type="CDD" id="cd09272">
    <property type="entry name" value="RNase_HI_RT_Ty1"/>
    <property type="match status" value="1"/>
</dbReference>
<name>A0A225WD57_9STRA</name>
<evidence type="ECO:0000313" key="2">
    <source>
        <dbReference type="EMBL" id="OWZ15334.1"/>
    </source>
</evidence>
<dbReference type="EMBL" id="NBNE01001145">
    <property type="protein sequence ID" value="OWZ15334.1"/>
    <property type="molecule type" value="Genomic_DNA"/>
</dbReference>
<dbReference type="Proteomes" id="UP000198211">
    <property type="component" value="Unassembled WGS sequence"/>
</dbReference>
<evidence type="ECO:0000259" key="1">
    <source>
        <dbReference type="Pfam" id="PF07727"/>
    </source>
</evidence>
<evidence type="ECO:0000313" key="3">
    <source>
        <dbReference type="Proteomes" id="UP000198211"/>
    </source>
</evidence>